<dbReference type="SUPFAM" id="SSF46689">
    <property type="entry name" value="Homeodomain-like"/>
    <property type="match status" value="1"/>
</dbReference>
<reference evidence="1" key="1">
    <citation type="submission" date="2021-03" db="EMBL/GenBank/DDBJ databases">
        <title>Antimicrobial resistance genes in bacteria isolated from Japanese honey, and their potential for conferring macrolide and lincosamide resistance in the American foulbrood pathogen Paenibacillus larvae.</title>
        <authorList>
            <person name="Okamoto M."/>
            <person name="Kumagai M."/>
            <person name="Kanamori H."/>
            <person name="Takamatsu D."/>
        </authorList>
    </citation>
    <scope>NUCLEOTIDE SEQUENCE</scope>
    <source>
        <strain evidence="1">J40TS1</strain>
    </source>
</reference>
<dbReference type="Proteomes" id="UP000683139">
    <property type="component" value="Unassembled WGS sequence"/>
</dbReference>
<dbReference type="InterPro" id="IPR009057">
    <property type="entry name" value="Homeodomain-like_sf"/>
</dbReference>
<sequence>MDGLKQLNLAMRYIEENLTEEIDLQQAARLACCSEYHFKRIFLFVGLFAGRVYSSAKAYAGRTGAERQQH</sequence>
<evidence type="ECO:0008006" key="3">
    <source>
        <dbReference type="Google" id="ProtNLM"/>
    </source>
</evidence>
<evidence type="ECO:0000313" key="2">
    <source>
        <dbReference type="Proteomes" id="UP000683139"/>
    </source>
</evidence>
<name>A0A919YMV5_9BACL</name>
<dbReference type="AlphaFoldDB" id="A0A919YMV5"/>
<accession>A0A919YMV5</accession>
<dbReference type="EMBL" id="BOSE01000002">
    <property type="protein sequence ID" value="GIP16092.1"/>
    <property type="molecule type" value="Genomic_DNA"/>
</dbReference>
<keyword evidence="2" id="KW-1185">Reference proteome</keyword>
<organism evidence="1 2">
    <name type="scientific">Paenibacillus montaniterrae</name>
    <dbReference type="NCBI Taxonomy" id="429341"/>
    <lineage>
        <taxon>Bacteria</taxon>
        <taxon>Bacillati</taxon>
        <taxon>Bacillota</taxon>
        <taxon>Bacilli</taxon>
        <taxon>Bacillales</taxon>
        <taxon>Paenibacillaceae</taxon>
        <taxon>Paenibacillus</taxon>
    </lineage>
</organism>
<gene>
    <name evidence="1" type="ORF">J40TS1_17340</name>
</gene>
<comment type="caution">
    <text evidence="1">The sequence shown here is derived from an EMBL/GenBank/DDBJ whole genome shotgun (WGS) entry which is preliminary data.</text>
</comment>
<dbReference type="Gene3D" id="1.10.10.60">
    <property type="entry name" value="Homeodomain-like"/>
    <property type="match status" value="1"/>
</dbReference>
<proteinExistence type="predicted"/>
<evidence type="ECO:0000313" key="1">
    <source>
        <dbReference type="EMBL" id="GIP16092.1"/>
    </source>
</evidence>
<protein>
    <recommendedName>
        <fullName evidence="3">HTH araC/xylS-type domain-containing protein</fullName>
    </recommendedName>
</protein>